<dbReference type="GO" id="GO:0032153">
    <property type="term" value="C:cell division site"/>
    <property type="evidence" value="ECO:0007669"/>
    <property type="project" value="TreeGrafter"/>
</dbReference>
<proteinExistence type="predicted"/>
<dbReference type="GO" id="GO:0015648">
    <property type="term" value="F:lipid-linked peptidoglycan transporter activity"/>
    <property type="evidence" value="ECO:0007669"/>
    <property type="project" value="TreeGrafter"/>
</dbReference>
<evidence type="ECO:0000256" key="3">
    <source>
        <dbReference type="ARBA" id="ARBA00022679"/>
    </source>
</evidence>
<evidence type="ECO:0000256" key="2">
    <source>
        <dbReference type="ARBA" id="ARBA00022676"/>
    </source>
</evidence>
<dbReference type="GO" id="GO:0008955">
    <property type="term" value="F:peptidoglycan glycosyltransferase activity"/>
    <property type="evidence" value="ECO:0007669"/>
    <property type="project" value="UniProtKB-EC"/>
</dbReference>
<dbReference type="PANTHER" id="PTHR30474">
    <property type="entry name" value="CELL CYCLE PROTEIN"/>
    <property type="match status" value="1"/>
</dbReference>
<dbReference type="GO" id="GO:0009252">
    <property type="term" value="P:peptidoglycan biosynthetic process"/>
    <property type="evidence" value="ECO:0007669"/>
    <property type="project" value="UniProtKB-KW"/>
</dbReference>
<keyword evidence="6" id="KW-0573">Peptidoglycan synthesis</keyword>
<feature type="non-terminal residue" evidence="13">
    <location>
        <position position="231"/>
    </location>
</feature>
<dbReference type="AlphaFoldDB" id="A0A382YFK9"/>
<comment type="catalytic activity">
    <reaction evidence="11">
        <text>[GlcNAc-(1-&gt;4)-Mur2Ac(oyl-L-Ala-gamma-D-Glu-L-Lys-D-Ala-D-Ala)](n)-di-trans,octa-cis-undecaprenyl diphosphate + beta-D-GlcNAc-(1-&gt;4)-Mur2Ac(oyl-L-Ala-gamma-D-Glu-L-Lys-D-Ala-D-Ala)-di-trans,octa-cis-undecaprenyl diphosphate = [GlcNAc-(1-&gt;4)-Mur2Ac(oyl-L-Ala-gamma-D-Glu-L-Lys-D-Ala-D-Ala)](n+1)-di-trans,octa-cis-undecaprenyl diphosphate + di-trans,octa-cis-undecaprenyl diphosphate + H(+)</text>
        <dbReference type="Rhea" id="RHEA:23708"/>
        <dbReference type="Rhea" id="RHEA-COMP:9602"/>
        <dbReference type="Rhea" id="RHEA-COMP:9603"/>
        <dbReference type="ChEBI" id="CHEBI:15378"/>
        <dbReference type="ChEBI" id="CHEBI:58405"/>
        <dbReference type="ChEBI" id="CHEBI:60033"/>
        <dbReference type="ChEBI" id="CHEBI:78435"/>
        <dbReference type="EC" id="2.4.99.28"/>
    </reaction>
</comment>
<feature type="non-terminal residue" evidence="13">
    <location>
        <position position="1"/>
    </location>
</feature>
<evidence type="ECO:0000256" key="7">
    <source>
        <dbReference type="ARBA" id="ARBA00022989"/>
    </source>
</evidence>
<dbReference type="Pfam" id="PF01098">
    <property type="entry name" value="FTSW_RODA_SPOVE"/>
    <property type="match status" value="1"/>
</dbReference>
<name>A0A382YFK9_9ZZZZ</name>
<feature type="transmembrane region" description="Helical" evidence="12">
    <location>
        <begin position="54"/>
        <end position="76"/>
    </location>
</feature>
<evidence type="ECO:0000256" key="6">
    <source>
        <dbReference type="ARBA" id="ARBA00022984"/>
    </source>
</evidence>
<gene>
    <name evidence="13" type="ORF">METZ01_LOCUS434950</name>
</gene>
<feature type="transmembrane region" description="Helical" evidence="12">
    <location>
        <begin position="82"/>
        <end position="101"/>
    </location>
</feature>
<keyword evidence="4 12" id="KW-0812">Transmembrane</keyword>
<protein>
    <recommendedName>
        <fullName evidence="10">peptidoglycan glycosyltransferase</fullName>
        <ecNumber evidence="10">2.4.99.28</ecNumber>
    </recommendedName>
    <alternativeName>
        <fullName evidence="9">Peptidoglycan polymerase</fullName>
    </alternativeName>
</protein>
<feature type="transmembrane region" description="Helical" evidence="12">
    <location>
        <begin position="172"/>
        <end position="189"/>
    </location>
</feature>
<keyword evidence="8 12" id="KW-0472">Membrane</keyword>
<feature type="transmembrane region" description="Helical" evidence="12">
    <location>
        <begin position="196"/>
        <end position="213"/>
    </location>
</feature>
<feature type="transmembrane region" description="Helical" evidence="12">
    <location>
        <begin position="148"/>
        <end position="166"/>
    </location>
</feature>
<dbReference type="GO" id="GO:0051301">
    <property type="term" value="P:cell division"/>
    <property type="evidence" value="ECO:0007669"/>
    <property type="project" value="InterPro"/>
</dbReference>
<dbReference type="GO" id="GO:0005886">
    <property type="term" value="C:plasma membrane"/>
    <property type="evidence" value="ECO:0007669"/>
    <property type="project" value="TreeGrafter"/>
</dbReference>
<organism evidence="13">
    <name type="scientific">marine metagenome</name>
    <dbReference type="NCBI Taxonomy" id="408172"/>
    <lineage>
        <taxon>unclassified sequences</taxon>
        <taxon>metagenomes</taxon>
        <taxon>ecological metagenomes</taxon>
    </lineage>
</organism>
<keyword evidence="5" id="KW-0133">Cell shape</keyword>
<keyword evidence="3" id="KW-0808">Transferase</keyword>
<reference evidence="13" key="1">
    <citation type="submission" date="2018-05" db="EMBL/GenBank/DDBJ databases">
        <authorList>
            <person name="Lanie J.A."/>
            <person name="Ng W.-L."/>
            <person name="Kazmierczak K.M."/>
            <person name="Andrzejewski T.M."/>
            <person name="Davidsen T.M."/>
            <person name="Wayne K.J."/>
            <person name="Tettelin H."/>
            <person name="Glass J.I."/>
            <person name="Rusch D."/>
            <person name="Podicherti R."/>
            <person name="Tsui H.-C.T."/>
            <person name="Winkler M.E."/>
        </authorList>
    </citation>
    <scope>NUCLEOTIDE SEQUENCE</scope>
</reference>
<evidence type="ECO:0000256" key="8">
    <source>
        <dbReference type="ARBA" id="ARBA00023136"/>
    </source>
</evidence>
<dbReference type="PANTHER" id="PTHR30474:SF2">
    <property type="entry name" value="PEPTIDOGLYCAN GLYCOSYLTRANSFERASE FTSW-RELATED"/>
    <property type="match status" value="1"/>
</dbReference>
<evidence type="ECO:0000256" key="5">
    <source>
        <dbReference type="ARBA" id="ARBA00022960"/>
    </source>
</evidence>
<accession>A0A382YFK9</accession>
<sequence length="231" mass="25811">VKLLPDAVGKIDQMFLFLILCLVSFGLVMVYSAGSTFTDQMYDGDSLRYFKVQLVAAISGLSLMLVVSFIPCQLYAKYAKQILGLSIFILLLVFTPFGHHVRSGAGIKFHRWIRLGAFGFQPVELVKLGMIIYTSNFLISKCERVKSFTQGVLPNLIILALVFFLLYVQPDFGSAVLLSLVIILLLITGGARISQILLLAVIAGFFVFIWMQGDNYKMARIQDYVRSFSNP</sequence>
<evidence type="ECO:0000256" key="9">
    <source>
        <dbReference type="ARBA" id="ARBA00032370"/>
    </source>
</evidence>
<evidence type="ECO:0000313" key="13">
    <source>
        <dbReference type="EMBL" id="SVD82096.1"/>
    </source>
</evidence>
<dbReference type="GO" id="GO:0008360">
    <property type="term" value="P:regulation of cell shape"/>
    <property type="evidence" value="ECO:0007669"/>
    <property type="project" value="UniProtKB-KW"/>
</dbReference>
<evidence type="ECO:0000256" key="10">
    <source>
        <dbReference type="ARBA" id="ARBA00044770"/>
    </source>
</evidence>
<evidence type="ECO:0000256" key="1">
    <source>
        <dbReference type="ARBA" id="ARBA00004141"/>
    </source>
</evidence>
<dbReference type="EC" id="2.4.99.28" evidence="10"/>
<evidence type="ECO:0000256" key="4">
    <source>
        <dbReference type="ARBA" id="ARBA00022692"/>
    </source>
</evidence>
<feature type="transmembrane region" description="Helical" evidence="12">
    <location>
        <begin position="14"/>
        <end position="33"/>
    </location>
</feature>
<dbReference type="InterPro" id="IPR001182">
    <property type="entry name" value="FtsW/RodA"/>
</dbReference>
<comment type="subcellular location">
    <subcellularLocation>
        <location evidence="1">Membrane</location>
        <topology evidence="1">Multi-pass membrane protein</topology>
    </subcellularLocation>
</comment>
<dbReference type="EMBL" id="UINC01175460">
    <property type="protein sequence ID" value="SVD82096.1"/>
    <property type="molecule type" value="Genomic_DNA"/>
</dbReference>
<evidence type="ECO:0000256" key="11">
    <source>
        <dbReference type="ARBA" id="ARBA00049902"/>
    </source>
</evidence>
<keyword evidence="2" id="KW-0328">Glycosyltransferase</keyword>
<keyword evidence="7 12" id="KW-1133">Transmembrane helix</keyword>
<evidence type="ECO:0000256" key="12">
    <source>
        <dbReference type="SAM" id="Phobius"/>
    </source>
</evidence>